<dbReference type="Proteomes" id="UP001290861">
    <property type="component" value="Unassembled WGS sequence"/>
</dbReference>
<dbReference type="Gene3D" id="2.40.160.10">
    <property type="entry name" value="Porin"/>
    <property type="match status" value="1"/>
</dbReference>
<gene>
    <name evidence="2" type="ORF">P9H32_09165</name>
</gene>
<evidence type="ECO:0000313" key="3">
    <source>
        <dbReference type="Proteomes" id="UP001290861"/>
    </source>
</evidence>
<protein>
    <recommendedName>
        <fullName evidence="4">Zinc-regulated TonB-dependent outer membrane receptor</fullName>
    </recommendedName>
</protein>
<evidence type="ECO:0008006" key="4">
    <source>
        <dbReference type="Google" id="ProtNLM"/>
    </source>
</evidence>
<organism evidence="2 3">
    <name type="scientific">Pontiella agarivorans</name>
    <dbReference type="NCBI Taxonomy" id="3038953"/>
    <lineage>
        <taxon>Bacteria</taxon>
        <taxon>Pseudomonadati</taxon>
        <taxon>Kiritimatiellota</taxon>
        <taxon>Kiritimatiellia</taxon>
        <taxon>Kiritimatiellales</taxon>
        <taxon>Pontiellaceae</taxon>
        <taxon>Pontiella</taxon>
    </lineage>
</organism>
<reference evidence="2 3" key="1">
    <citation type="journal article" date="2024" name="Appl. Environ. Microbiol.">
        <title>Pontiella agarivorans sp. nov., a novel marine anaerobic bacterium capable of degrading macroalgal polysaccharides and fixing nitrogen.</title>
        <authorList>
            <person name="Liu N."/>
            <person name="Kivenson V."/>
            <person name="Peng X."/>
            <person name="Cui Z."/>
            <person name="Lankiewicz T.S."/>
            <person name="Gosselin K.M."/>
            <person name="English C.J."/>
            <person name="Blair E.M."/>
            <person name="O'Malley M.A."/>
            <person name="Valentine D.L."/>
        </authorList>
    </citation>
    <scope>NUCLEOTIDE SEQUENCE [LARGE SCALE GENOMIC DNA]</scope>
    <source>
        <strain evidence="2 3">NLcol2</strain>
    </source>
</reference>
<accession>A0ABU5MXD3</accession>
<dbReference type="InterPro" id="IPR023614">
    <property type="entry name" value="Porin_dom_sf"/>
</dbReference>
<keyword evidence="3" id="KW-1185">Reference proteome</keyword>
<feature type="chain" id="PRO_5046001192" description="Zinc-regulated TonB-dependent outer membrane receptor" evidence="1">
    <location>
        <begin position="23"/>
        <end position="430"/>
    </location>
</feature>
<dbReference type="SUPFAM" id="SSF56935">
    <property type="entry name" value="Porins"/>
    <property type="match status" value="1"/>
</dbReference>
<dbReference type="EMBL" id="JARVCO010000010">
    <property type="protein sequence ID" value="MDZ8118798.1"/>
    <property type="molecule type" value="Genomic_DNA"/>
</dbReference>
<evidence type="ECO:0000313" key="2">
    <source>
        <dbReference type="EMBL" id="MDZ8118798.1"/>
    </source>
</evidence>
<evidence type="ECO:0000256" key="1">
    <source>
        <dbReference type="SAM" id="SignalP"/>
    </source>
</evidence>
<feature type="signal peptide" evidence="1">
    <location>
        <begin position="1"/>
        <end position="22"/>
    </location>
</feature>
<sequence length="430" mass="47428">MNYLNSSAMVVAGTLLIFNASAQDTAEATGITFNDSTGALRAFNPAVSATIDMFYYNEDSAEGLSHMKEEVAGFGGHAHGEDEHDHDHGYENGFNLRHLELSFYAEVDNYFRAQAIAAVSEEGAEIEEAWAETTGLPWGLQAKAGKFFSNFGYINAQHAHQWDFTDQPLIYELTLGSHGLNDKGVQVSWLAPTPVYLLFGAEIFQGDNENMYVQAEGENVDLPENDGPRLGVGWVKLAPFQFDNSELQFGLFGASGSHQEVHEEGALPDEYAYDGDNMFFGGDIVYKYNSGKAYGQGDAVVQAEYFYRDKDLDLKDSTDAGAPIGSALTGAQDGYYIQGTYGFLPRWRAGLRWDQVGLTNEEQEPGEAKEEFGDSWRASAMVDFRPSEFSQIRFQVNNGDYDLGDEGTENVWEAFVQLTFSLGAHGAHSF</sequence>
<proteinExistence type="predicted"/>
<dbReference type="RefSeq" id="WP_322608595.1">
    <property type="nucleotide sequence ID" value="NZ_JARVCO010000010.1"/>
</dbReference>
<comment type="caution">
    <text evidence="2">The sequence shown here is derived from an EMBL/GenBank/DDBJ whole genome shotgun (WGS) entry which is preliminary data.</text>
</comment>
<keyword evidence="1" id="KW-0732">Signal</keyword>
<name>A0ABU5MXD3_9BACT</name>